<organism evidence="2 3">
    <name type="scientific">Chitinophaga tropicalis</name>
    <dbReference type="NCBI Taxonomy" id="2683588"/>
    <lineage>
        <taxon>Bacteria</taxon>
        <taxon>Pseudomonadati</taxon>
        <taxon>Bacteroidota</taxon>
        <taxon>Chitinophagia</taxon>
        <taxon>Chitinophagales</taxon>
        <taxon>Chitinophagaceae</taxon>
        <taxon>Chitinophaga</taxon>
    </lineage>
</organism>
<evidence type="ECO:0000256" key="1">
    <source>
        <dbReference type="SAM" id="Phobius"/>
    </source>
</evidence>
<keyword evidence="1" id="KW-0472">Membrane</keyword>
<reference evidence="2 3" key="1">
    <citation type="submission" date="2019-12" db="EMBL/GenBank/DDBJ databases">
        <title>Chitinophaga sp. strain ysch24 (GDMCC 1.1355), whole genome shotgun sequence.</title>
        <authorList>
            <person name="Zhang X."/>
        </authorList>
    </citation>
    <scope>NUCLEOTIDE SEQUENCE [LARGE SCALE GENOMIC DNA]</scope>
    <source>
        <strain evidence="3">ysch24</strain>
    </source>
</reference>
<keyword evidence="1" id="KW-1133">Transmembrane helix</keyword>
<feature type="transmembrane region" description="Helical" evidence="1">
    <location>
        <begin position="186"/>
        <end position="207"/>
    </location>
</feature>
<sequence>MTPINNDIANELQVIIPGAEWPGLKPPFGEAPDGYFDQLPDLIMQKVHAVEVQEELEGLSPLLAAAPKTFPAVESEYFDQLPDLIMQKINAREELESISPFLAEIPGISPLPAPVGYFDQLPEMIMQKIEAQEELEAISPLLAEMPKTIPMSAPAGYFDQFSDTVLAAVQEAPAAPKVVRMRIRPLIRWAAAASLLALVSTSTLLFLKNNQYNQSYSEVNFSEISDQEIVDYLQAHMDAFDKEELATMAPAGENAPIPAAGDLSTEDIQSYLDNAGLLNESPPTDN</sequence>
<comment type="caution">
    <text evidence="2">The sequence shown here is derived from an EMBL/GenBank/DDBJ whole genome shotgun (WGS) entry which is preliminary data.</text>
</comment>
<proteinExistence type="predicted"/>
<gene>
    <name evidence="2" type="ORF">GO493_00135</name>
</gene>
<dbReference type="EMBL" id="WRXN01000001">
    <property type="protein sequence ID" value="MVT06648.1"/>
    <property type="molecule type" value="Genomic_DNA"/>
</dbReference>
<dbReference type="Proteomes" id="UP000461730">
    <property type="component" value="Unassembled WGS sequence"/>
</dbReference>
<protein>
    <submittedName>
        <fullName evidence="2">Uncharacterized protein</fullName>
    </submittedName>
</protein>
<evidence type="ECO:0000313" key="3">
    <source>
        <dbReference type="Proteomes" id="UP000461730"/>
    </source>
</evidence>
<accession>A0A7K1TX14</accession>
<keyword evidence="1" id="KW-0812">Transmembrane</keyword>
<dbReference type="RefSeq" id="WP_157304045.1">
    <property type="nucleotide sequence ID" value="NZ_WRXN01000001.1"/>
</dbReference>
<evidence type="ECO:0000313" key="2">
    <source>
        <dbReference type="EMBL" id="MVT06648.1"/>
    </source>
</evidence>
<name>A0A7K1TX14_9BACT</name>
<keyword evidence="3" id="KW-1185">Reference proteome</keyword>
<dbReference type="AlphaFoldDB" id="A0A7K1TX14"/>